<dbReference type="GO" id="GO:0016020">
    <property type="term" value="C:membrane"/>
    <property type="evidence" value="ECO:0007669"/>
    <property type="project" value="InterPro"/>
</dbReference>
<feature type="transmembrane region" description="Helical" evidence="1">
    <location>
        <begin position="91"/>
        <end position="113"/>
    </location>
</feature>
<feature type="transmembrane region" description="Helical" evidence="1">
    <location>
        <begin position="418"/>
        <end position="437"/>
    </location>
</feature>
<feature type="transmembrane region" description="Helical" evidence="1">
    <location>
        <begin position="12"/>
        <end position="31"/>
    </location>
</feature>
<feature type="transmembrane region" description="Helical" evidence="1">
    <location>
        <begin position="302"/>
        <end position="325"/>
    </location>
</feature>
<dbReference type="InterPro" id="IPR036927">
    <property type="entry name" value="Cyt_c_oxase-like_su1_sf"/>
</dbReference>
<dbReference type="Pfam" id="PF00115">
    <property type="entry name" value="COX1"/>
    <property type="match status" value="1"/>
</dbReference>
<protein>
    <recommendedName>
        <fullName evidence="4">Cytochrome oxidase subunit I profile domain-containing protein</fullName>
    </recommendedName>
</protein>
<feature type="transmembrane region" description="Helical" evidence="1">
    <location>
        <begin position="377"/>
        <end position="398"/>
    </location>
</feature>
<organism evidence="2 3">
    <name type="scientific">Verrucomicrobia subdivision 6 bacterium BACL9 MAG-120507-bin52</name>
    <dbReference type="NCBI Taxonomy" id="1655590"/>
    <lineage>
        <taxon>Bacteria</taxon>
        <taxon>Pseudomonadati</taxon>
        <taxon>Verrucomicrobiota</taxon>
        <taxon>Verrucomicrobiia</taxon>
        <taxon>Verrucomicrobiales</taxon>
        <taxon>Verrucomicrobia subdivision 6</taxon>
    </lineage>
</organism>
<evidence type="ECO:0000313" key="2">
    <source>
        <dbReference type="EMBL" id="KRO62046.1"/>
    </source>
</evidence>
<dbReference type="Gene3D" id="1.20.210.10">
    <property type="entry name" value="Cytochrome c oxidase-like, subunit I domain"/>
    <property type="match status" value="1"/>
</dbReference>
<comment type="caution">
    <text evidence="2">The sequence shown here is derived from an EMBL/GenBank/DDBJ whole genome shotgun (WGS) entry which is preliminary data.</text>
</comment>
<feature type="transmembrane region" description="Helical" evidence="1">
    <location>
        <begin position="165"/>
        <end position="185"/>
    </location>
</feature>
<proteinExistence type="predicted"/>
<dbReference type="AlphaFoldDB" id="A0A0R2RHI6"/>
<sequence length="478" mass="51589">MTSSTLSFSKASPATTILLVGSVCWALVGAGLQALSTLQLLIPSLAYLLPIPWIGYGRLAPLTNFLFTYGWIMSGFLGLLLILVPRLSGIAFYYGRILTSAALLWQFAVLVGLSEILWNGSTGLLALPFSRSVTIMFFISFLVLGTGLTRGLGKSWKSGPLLPRLYLVGALLALPLGLGTAEILLRGSLAPGALQIIMQYVWTSFLTHLWLTPLALVLLFQLLPVLTGRPVGGLSLGLLCWGATMTLGGWLGNSLASDGPIPSWLQSAGVVSTLLLGVAVWGNGTLLKPLLNGQWEECRRQVALRFLAVGAWSYFASYAWLVFLALPGVRQTTTFTMVGQATQSLLLLSFYGNVMVGALYALLPVARSMGWPTHPLLTMHFWLTNIGAAFVISSYALAGLFQGLALNDPGVPMSTITSFLRPFLFTVFVGQILWWLGQLAFSTLFFPSLLKLFPTVAPIAIFPSDYESPRRSLGQAHP</sequence>
<feature type="transmembrane region" description="Helical" evidence="1">
    <location>
        <begin position="231"/>
        <end position="251"/>
    </location>
</feature>
<dbReference type="GO" id="GO:0004129">
    <property type="term" value="F:cytochrome-c oxidase activity"/>
    <property type="evidence" value="ECO:0007669"/>
    <property type="project" value="InterPro"/>
</dbReference>
<dbReference type="EMBL" id="LIBO01000147">
    <property type="protein sequence ID" value="KRO62046.1"/>
    <property type="molecule type" value="Genomic_DNA"/>
</dbReference>
<dbReference type="Proteomes" id="UP000051269">
    <property type="component" value="Unassembled WGS sequence"/>
</dbReference>
<feature type="transmembrane region" description="Helical" evidence="1">
    <location>
        <begin position="62"/>
        <end position="84"/>
    </location>
</feature>
<keyword evidence="1" id="KW-0812">Transmembrane</keyword>
<feature type="transmembrane region" description="Helical" evidence="1">
    <location>
        <begin position="133"/>
        <end position="153"/>
    </location>
</feature>
<accession>A0A0R2RHI6</accession>
<evidence type="ECO:0000313" key="3">
    <source>
        <dbReference type="Proteomes" id="UP000051269"/>
    </source>
</evidence>
<feature type="transmembrane region" description="Helical" evidence="1">
    <location>
        <begin position="444"/>
        <end position="462"/>
    </location>
</feature>
<feature type="transmembrane region" description="Helical" evidence="1">
    <location>
        <begin position="197"/>
        <end position="219"/>
    </location>
</feature>
<dbReference type="InterPro" id="IPR000883">
    <property type="entry name" value="Cyt_C_Oxase_1"/>
</dbReference>
<keyword evidence="1" id="KW-0472">Membrane</keyword>
<dbReference type="SUPFAM" id="SSF81442">
    <property type="entry name" value="Cytochrome c oxidase subunit I-like"/>
    <property type="match status" value="1"/>
</dbReference>
<gene>
    <name evidence="2" type="ORF">ABR82_08870</name>
</gene>
<name>A0A0R2RHI6_9BACT</name>
<dbReference type="GO" id="GO:0020037">
    <property type="term" value="F:heme binding"/>
    <property type="evidence" value="ECO:0007669"/>
    <property type="project" value="InterPro"/>
</dbReference>
<keyword evidence="1" id="KW-1133">Transmembrane helix</keyword>
<feature type="transmembrane region" description="Helical" evidence="1">
    <location>
        <begin position="263"/>
        <end position="281"/>
    </location>
</feature>
<evidence type="ECO:0008006" key="4">
    <source>
        <dbReference type="Google" id="ProtNLM"/>
    </source>
</evidence>
<evidence type="ECO:0000256" key="1">
    <source>
        <dbReference type="SAM" id="Phobius"/>
    </source>
</evidence>
<reference evidence="2 3" key="1">
    <citation type="submission" date="2015-10" db="EMBL/GenBank/DDBJ databases">
        <title>Metagenome-Assembled Genomes uncover a global brackish microbiome.</title>
        <authorList>
            <person name="Hugerth L.W."/>
            <person name="Larsson J."/>
            <person name="Alneberg J."/>
            <person name="Lindh M.V."/>
            <person name="Legrand C."/>
            <person name="Pinhassi J."/>
            <person name="Andersson A.F."/>
        </authorList>
    </citation>
    <scope>NUCLEOTIDE SEQUENCE [LARGE SCALE GENOMIC DNA]</scope>
    <source>
        <strain evidence="2">BACL18 MAG-120507-bin52</strain>
    </source>
</reference>
<dbReference type="GO" id="GO:0009060">
    <property type="term" value="P:aerobic respiration"/>
    <property type="evidence" value="ECO:0007669"/>
    <property type="project" value="InterPro"/>
</dbReference>
<feature type="transmembrane region" description="Helical" evidence="1">
    <location>
        <begin position="345"/>
        <end position="365"/>
    </location>
</feature>